<accession>A0A7C8LGP2</accession>
<evidence type="ECO:0000313" key="1">
    <source>
        <dbReference type="EMBL" id="KAE9636999.1"/>
    </source>
</evidence>
<organism evidence="1 2">
    <name type="scientific">Defluviitalea raffinosedens</name>
    <dbReference type="NCBI Taxonomy" id="1450156"/>
    <lineage>
        <taxon>Bacteria</taxon>
        <taxon>Bacillati</taxon>
        <taxon>Bacillota</taxon>
        <taxon>Clostridia</taxon>
        <taxon>Lachnospirales</taxon>
        <taxon>Defluviitaleaceae</taxon>
        <taxon>Defluviitalea</taxon>
    </lineage>
</organism>
<proteinExistence type="predicted"/>
<reference evidence="1 2" key="1">
    <citation type="submission" date="2019-12" db="EMBL/GenBank/DDBJ databases">
        <title>Defluviitalea raffinosedens, isolated from a biogas fermenter, genome sequencing and characterization.</title>
        <authorList>
            <person name="Rettenmaier R."/>
            <person name="Schneider M."/>
            <person name="Neuhaus K."/>
            <person name="Liebl W."/>
            <person name="Zverlov V."/>
        </authorList>
    </citation>
    <scope>NUCLEOTIDE SEQUENCE [LARGE SCALE GENOMIC DNA]</scope>
    <source>
        <strain evidence="1 2">249c-K6</strain>
    </source>
</reference>
<comment type="caution">
    <text evidence="1">The sequence shown here is derived from an EMBL/GenBank/DDBJ whole genome shotgun (WGS) entry which is preliminary data.</text>
</comment>
<protein>
    <submittedName>
        <fullName evidence="1">Uncharacterized protein</fullName>
    </submittedName>
</protein>
<dbReference type="AlphaFoldDB" id="A0A7C8LGP2"/>
<sequence length="103" mass="12387">MIFSKNYYVGKNVRNESRVIKRLRRKRPYKNIYCICLGNSSKHLMYIIESKEMFKPIYFNQEYKVIGIANGKREAFELTRVIIESVYKEYGDPIKVKEFFALE</sequence>
<gene>
    <name evidence="1" type="ORF">GND95_00790</name>
</gene>
<name>A0A7C8LGP2_9FIRM</name>
<keyword evidence="2" id="KW-1185">Reference proteome</keyword>
<dbReference type="Proteomes" id="UP000483018">
    <property type="component" value="Unassembled WGS sequence"/>
</dbReference>
<evidence type="ECO:0000313" key="2">
    <source>
        <dbReference type="Proteomes" id="UP000483018"/>
    </source>
</evidence>
<dbReference type="RefSeq" id="WP_158738916.1">
    <property type="nucleotide sequence ID" value="NZ_JAFBEP010000004.1"/>
</dbReference>
<dbReference type="EMBL" id="WSLF01000001">
    <property type="protein sequence ID" value="KAE9636999.1"/>
    <property type="molecule type" value="Genomic_DNA"/>
</dbReference>
<dbReference type="OrthoDB" id="2085859at2"/>